<evidence type="ECO:0000256" key="1">
    <source>
        <dbReference type="ARBA" id="ARBA00023015"/>
    </source>
</evidence>
<evidence type="ECO:0000256" key="2">
    <source>
        <dbReference type="ARBA" id="ARBA00023125"/>
    </source>
</evidence>
<dbReference type="Pfam" id="PF07729">
    <property type="entry name" value="FCD"/>
    <property type="match status" value="1"/>
</dbReference>
<evidence type="ECO:0000313" key="6">
    <source>
        <dbReference type="Proteomes" id="UP000276232"/>
    </source>
</evidence>
<dbReference type="InterPro" id="IPR036388">
    <property type="entry name" value="WH-like_DNA-bd_sf"/>
</dbReference>
<protein>
    <submittedName>
        <fullName evidence="5">GntR family transcriptional regulator</fullName>
    </submittedName>
</protein>
<dbReference type="Proteomes" id="UP000276232">
    <property type="component" value="Unassembled WGS sequence"/>
</dbReference>
<keyword evidence="6" id="KW-1185">Reference proteome</keyword>
<evidence type="ECO:0000313" key="5">
    <source>
        <dbReference type="EMBL" id="ROP26574.1"/>
    </source>
</evidence>
<evidence type="ECO:0000256" key="3">
    <source>
        <dbReference type="ARBA" id="ARBA00023163"/>
    </source>
</evidence>
<dbReference type="InterPro" id="IPR008920">
    <property type="entry name" value="TF_FadR/GntR_C"/>
</dbReference>
<dbReference type="CDD" id="cd07377">
    <property type="entry name" value="WHTH_GntR"/>
    <property type="match status" value="1"/>
</dbReference>
<evidence type="ECO:0000259" key="4">
    <source>
        <dbReference type="PROSITE" id="PS50949"/>
    </source>
</evidence>
<dbReference type="PANTHER" id="PTHR43537">
    <property type="entry name" value="TRANSCRIPTIONAL REGULATOR, GNTR FAMILY"/>
    <property type="match status" value="1"/>
</dbReference>
<dbReference type="Gene3D" id="1.10.10.10">
    <property type="entry name" value="Winged helix-like DNA-binding domain superfamily/Winged helix DNA-binding domain"/>
    <property type="match status" value="1"/>
</dbReference>
<keyword evidence="1" id="KW-0805">Transcription regulation</keyword>
<gene>
    <name evidence="5" type="ORF">EDC03_3424</name>
</gene>
<dbReference type="SUPFAM" id="SSF48008">
    <property type="entry name" value="GntR ligand-binding domain-like"/>
    <property type="match status" value="1"/>
</dbReference>
<dbReference type="PRINTS" id="PR00035">
    <property type="entry name" value="HTHGNTR"/>
</dbReference>
<dbReference type="SMART" id="SM00895">
    <property type="entry name" value="FCD"/>
    <property type="match status" value="1"/>
</dbReference>
<sequence>MRAHEQVLAHLEAELVAGRVALGGRLPAERALAEQLGVSRGSVREAVRVLEAMGVVRTAVGSGPDAGAVVVGDPAASMGLALRLHAATSRLPVRDVVATRVLLETWAVAEAARRCAAAASPADGGSGSAAAAPDLAEADRLLAAMDRAVEEAPDDAARFHALDAEYHVALATAAGNAVVEAVMASLRQAVNAYVMAAVATLPSWPTTARRLRAEHHAVVALVRAGDADAAADAVRAHITGFYAETSLDRRA</sequence>
<dbReference type="PANTHER" id="PTHR43537:SF24">
    <property type="entry name" value="GLUCONATE OPERON TRANSCRIPTIONAL REPRESSOR"/>
    <property type="match status" value="1"/>
</dbReference>
<dbReference type="SUPFAM" id="SSF46785">
    <property type="entry name" value="Winged helix' DNA-binding domain"/>
    <property type="match status" value="1"/>
</dbReference>
<reference evidence="5 6" key="1">
    <citation type="journal article" date="2015" name="Stand. Genomic Sci.">
        <title>Genomic Encyclopedia of Bacterial and Archaeal Type Strains, Phase III: the genomes of soil and plant-associated and newly described type strains.</title>
        <authorList>
            <person name="Whitman W.B."/>
            <person name="Woyke T."/>
            <person name="Klenk H.P."/>
            <person name="Zhou Y."/>
            <person name="Lilburn T.G."/>
            <person name="Beck B.J."/>
            <person name="De Vos P."/>
            <person name="Vandamme P."/>
            <person name="Eisen J.A."/>
            <person name="Garrity G."/>
            <person name="Hugenholtz P."/>
            <person name="Kyrpides N.C."/>
        </authorList>
    </citation>
    <scope>NUCLEOTIDE SEQUENCE [LARGE SCALE GENOMIC DNA]</scope>
    <source>
        <strain evidence="5 6">CECT 7306</strain>
    </source>
</reference>
<dbReference type="EMBL" id="RJKN01000013">
    <property type="protein sequence ID" value="ROP26574.1"/>
    <property type="molecule type" value="Genomic_DNA"/>
</dbReference>
<dbReference type="GO" id="GO:0003700">
    <property type="term" value="F:DNA-binding transcription factor activity"/>
    <property type="evidence" value="ECO:0007669"/>
    <property type="project" value="InterPro"/>
</dbReference>
<feature type="domain" description="HTH gntR-type" evidence="4">
    <location>
        <begin position="1"/>
        <end position="73"/>
    </location>
</feature>
<dbReference type="InParanoid" id="A0A3N1G8N7"/>
<dbReference type="Gene3D" id="1.20.120.530">
    <property type="entry name" value="GntR ligand-binding domain-like"/>
    <property type="match status" value="1"/>
</dbReference>
<comment type="caution">
    <text evidence="5">The sequence shown here is derived from an EMBL/GenBank/DDBJ whole genome shotgun (WGS) entry which is preliminary data.</text>
</comment>
<dbReference type="Pfam" id="PF00392">
    <property type="entry name" value="GntR"/>
    <property type="match status" value="1"/>
</dbReference>
<dbReference type="OrthoDB" id="7989071at2"/>
<name>A0A3N1G8N7_9ACTN</name>
<keyword evidence="3" id="KW-0804">Transcription</keyword>
<dbReference type="GO" id="GO:0003677">
    <property type="term" value="F:DNA binding"/>
    <property type="evidence" value="ECO:0007669"/>
    <property type="project" value="UniProtKB-KW"/>
</dbReference>
<dbReference type="InterPro" id="IPR011711">
    <property type="entry name" value="GntR_C"/>
</dbReference>
<organism evidence="5 6">
    <name type="scientific">Pseudokineococcus lusitanus</name>
    <dbReference type="NCBI Taxonomy" id="763993"/>
    <lineage>
        <taxon>Bacteria</taxon>
        <taxon>Bacillati</taxon>
        <taxon>Actinomycetota</taxon>
        <taxon>Actinomycetes</taxon>
        <taxon>Kineosporiales</taxon>
        <taxon>Kineosporiaceae</taxon>
        <taxon>Pseudokineococcus</taxon>
    </lineage>
</organism>
<dbReference type="RefSeq" id="WP_123381474.1">
    <property type="nucleotide sequence ID" value="NZ_RJKN01000013.1"/>
</dbReference>
<dbReference type="SMART" id="SM00345">
    <property type="entry name" value="HTH_GNTR"/>
    <property type="match status" value="1"/>
</dbReference>
<accession>A0A3N1G8N7</accession>
<proteinExistence type="predicted"/>
<dbReference type="PROSITE" id="PS50949">
    <property type="entry name" value="HTH_GNTR"/>
    <property type="match status" value="1"/>
</dbReference>
<dbReference type="InterPro" id="IPR036390">
    <property type="entry name" value="WH_DNA-bd_sf"/>
</dbReference>
<keyword evidence="2" id="KW-0238">DNA-binding</keyword>
<dbReference type="AlphaFoldDB" id="A0A3N1G8N7"/>
<dbReference type="InterPro" id="IPR000524">
    <property type="entry name" value="Tscrpt_reg_HTH_GntR"/>
</dbReference>